<evidence type="ECO:0000313" key="2">
    <source>
        <dbReference type="Proteomes" id="UP000594638"/>
    </source>
</evidence>
<feature type="non-terminal residue" evidence="1">
    <location>
        <position position="67"/>
    </location>
</feature>
<dbReference type="Proteomes" id="UP000594638">
    <property type="component" value="Unassembled WGS sequence"/>
</dbReference>
<proteinExistence type="predicted"/>
<reference evidence="1 2" key="1">
    <citation type="submission" date="2019-12" db="EMBL/GenBank/DDBJ databases">
        <authorList>
            <person name="Alioto T."/>
            <person name="Alioto T."/>
            <person name="Gomez Garrido J."/>
        </authorList>
    </citation>
    <scope>NUCLEOTIDE SEQUENCE [LARGE SCALE GENOMIC DNA]</scope>
</reference>
<name>A0A8S0USK3_OLEEU</name>
<dbReference type="EMBL" id="CACTIH010009085">
    <property type="protein sequence ID" value="CAA3023242.1"/>
    <property type="molecule type" value="Genomic_DNA"/>
</dbReference>
<feature type="non-terminal residue" evidence="1">
    <location>
        <position position="1"/>
    </location>
</feature>
<evidence type="ECO:0000313" key="1">
    <source>
        <dbReference type="EMBL" id="CAA3023242.1"/>
    </source>
</evidence>
<accession>A0A8S0USK3</accession>
<keyword evidence="2" id="KW-1185">Reference proteome</keyword>
<dbReference type="Gramene" id="OE9A031537T1">
    <property type="protein sequence ID" value="OE9A031537C1"/>
    <property type="gene ID" value="OE9A031537"/>
</dbReference>
<organism evidence="1 2">
    <name type="scientific">Olea europaea subsp. europaea</name>
    <dbReference type="NCBI Taxonomy" id="158383"/>
    <lineage>
        <taxon>Eukaryota</taxon>
        <taxon>Viridiplantae</taxon>
        <taxon>Streptophyta</taxon>
        <taxon>Embryophyta</taxon>
        <taxon>Tracheophyta</taxon>
        <taxon>Spermatophyta</taxon>
        <taxon>Magnoliopsida</taxon>
        <taxon>eudicotyledons</taxon>
        <taxon>Gunneridae</taxon>
        <taxon>Pentapetalae</taxon>
        <taxon>asterids</taxon>
        <taxon>lamiids</taxon>
        <taxon>Lamiales</taxon>
        <taxon>Oleaceae</taxon>
        <taxon>Oleeae</taxon>
        <taxon>Olea</taxon>
    </lineage>
</organism>
<dbReference type="AlphaFoldDB" id="A0A8S0USK3"/>
<comment type="caution">
    <text evidence="1">The sequence shown here is derived from an EMBL/GenBank/DDBJ whole genome shotgun (WGS) entry which is preliminary data.</text>
</comment>
<gene>
    <name evidence="1" type="ORF">OLEA9_A031537</name>
</gene>
<sequence length="67" mass="7738">REIYPSSYDSILNEEFSIFKEISPSKLSILKGEFLHPECKVIFFILLNSPSPSRMKSSPFSPFEVPR</sequence>
<protein>
    <submittedName>
        <fullName evidence="1">Uncharacterized protein</fullName>
    </submittedName>
</protein>